<dbReference type="InterPro" id="IPR038824">
    <property type="entry name" value="SHOC1-like"/>
</dbReference>
<dbReference type="EMBL" id="BJWL01000003">
    <property type="protein sequence ID" value="GFY84223.1"/>
    <property type="molecule type" value="Genomic_DNA"/>
</dbReference>
<feature type="region of interest" description="Disordered" evidence="1">
    <location>
        <begin position="519"/>
        <end position="554"/>
    </location>
</feature>
<dbReference type="GO" id="GO:0000712">
    <property type="term" value="P:resolution of meiotic recombination intermediates"/>
    <property type="evidence" value="ECO:0007669"/>
    <property type="project" value="TreeGrafter"/>
</dbReference>
<evidence type="ECO:0000256" key="1">
    <source>
        <dbReference type="SAM" id="MobiDB-lite"/>
    </source>
</evidence>
<dbReference type="PANTHER" id="PTHR35764">
    <property type="entry name" value="PROTEIN SHORTAGE IN CHIASMATA 1"/>
    <property type="match status" value="1"/>
</dbReference>
<proteinExistence type="predicted"/>
<evidence type="ECO:0000313" key="2">
    <source>
        <dbReference type="EMBL" id="GFY84223.1"/>
    </source>
</evidence>
<dbReference type="AlphaFoldDB" id="A0A7J0ECM8"/>
<dbReference type="OrthoDB" id="2018152at2759"/>
<name>A0A7J0ECM8_9ERIC</name>
<gene>
    <name evidence="2" type="ORF">Acr_03g0009970</name>
</gene>
<organism evidence="2 3">
    <name type="scientific">Actinidia rufa</name>
    <dbReference type="NCBI Taxonomy" id="165716"/>
    <lineage>
        <taxon>Eukaryota</taxon>
        <taxon>Viridiplantae</taxon>
        <taxon>Streptophyta</taxon>
        <taxon>Embryophyta</taxon>
        <taxon>Tracheophyta</taxon>
        <taxon>Spermatophyta</taxon>
        <taxon>Magnoliopsida</taxon>
        <taxon>eudicotyledons</taxon>
        <taxon>Gunneridae</taxon>
        <taxon>Pentapetalae</taxon>
        <taxon>asterids</taxon>
        <taxon>Ericales</taxon>
        <taxon>Actinidiaceae</taxon>
        <taxon>Actinidia</taxon>
    </lineage>
</organism>
<accession>A0A7J0ECM8</accession>
<feature type="region of interest" description="Disordered" evidence="1">
    <location>
        <begin position="425"/>
        <end position="448"/>
    </location>
</feature>
<protein>
    <submittedName>
        <fullName evidence="2">Shortage in chiasmata 1</fullName>
    </submittedName>
</protein>
<sequence>MESFSIDSPLSKFFSNVLSIDVEIVDFAESSSCLEEDRLCKQRNSSSRQTEKKNEFFNGNEGIGFGLIEFELPELELSLGNACFFEDEKIQFFSEVVESDINMVFEGESSFLAAVMESSDDMYAAAASLSIDLQLFCSDSSELTDEIILSCIGCATELTRHNYPKMPESETLAESFLTAFPSINPLSAHAILSSGGILVEFLQWSHQHRIRAIQKYHVPNQSKIVITKKKRIYIGSPPKIDTPVDNLFHFELLKQFPDGNLNLPRALRPHGSWMSGLRAFRCSCDPSKARKQLDSRTSRGTEMSNEFKKTDWPSDDKLFGPQESLDMAPLNKVDYHLNNNFANLREDLIGEVIDIGDSFSAGEDFSTIANSLDLSHSVPETDKDPAVQNFRPARKLSFGSNSLPSFPLVAEISYDSNYQEKLLEDSSVPKTVPSFQEKDRQERGGTPFSKAIRSVQPQQALPWTIEFLNRIREKSRLHQQSLPHDMSRRHFSYSGNISKNTKRKSLSILDFYKYQGGSTPRKITAQKRQKRSTQPSNPSKNEKTSTSFCPRTWIPPDKRARRMLFSERVEMEARISWSGVIKMVRIWTEDFTAEFERAGKNATTYMKPGPFLLQTATLLRVRQLNS</sequence>
<dbReference type="PANTHER" id="PTHR35764:SF1">
    <property type="entry name" value="PROTEIN SHORTAGE IN CHIASMATA 1"/>
    <property type="match status" value="1"/>
</dbReference>
<evidence type="ECO:0000313" key="3">
    <source>
        <dbReference type="Proteomes" id="UP000585474"/>
    </source>
</evidence>
<dbReference type="Proteomes" id="UP000585474">
    <property type="component" value="Unassembled WGS sequence"/>
</dbReference>
<reference evidence="2 3" key="1">
    <citation type="submission" date="2019-07" db="EMBL/GenBank/DDBJ databases">
        <title>De Novo Assembly of kiwifruit Actinidia rufa.</title>
        <authorList>
            <person name="Sugita-Konishi S."/>
            <person name="Sato K."/>
            <person name="Mori E."/>
            <person name="Abe Y."/>
            <person name="Kisaki G."/>
            <person name="Hamano K."/>
            <person name="Suezawa K."/>
            <person name="Otani M."/>
            <person name="Fukuda T."/>
            <person name="Manabe T."/>
            <person name="Gomi K."/>
            <person name="Tabuchi M."/>
            <person name="Akimitsu K."/>
            <person name="Kataoka I."/>
        </authorList>
    </citation>
    <scope>NUCLEOTIDE SEQUENCE [LARGE SCALE GENOMIC DNA]</scope>
    <source>
        <strain evidence="3">cv. Fuchu</strain>
    </source>
</reference>
<keyword evidence="3" id="KW-1185">Reference proteome</keyword>
<comment type="caution">
    <text evidence="2">The sequence shown here is derived from an EMBL/GenBank/DDBJ whole genome shotgun (WGS) entry which is preliminary data.</text>
</comment>
<feature type="compositionally biased region" description="Polar residues" evidence="1">
    <location>
        <begin position="532"/>
        <end position="549"/>
    </location>
</feature>